<dbReference type="AlphaFoldDB" id="A0A7W5TP72"/>
<dbReference type="EMBL" id="JACIBT010000001">
    <property type="protein sequence ID" value="MBB3667110.1"/>
    <property type="molecule type" value="Genomic_DNA"/>
</dbReference>
<comment type="subcellular location">
    <subcellularLocation>
        <location evidence="1">Membrane</location>
        <topology evidence="1">Multi-pass membrane protein</topology>
    </subcellularLocation>
</comment>
<organism evidence="9 10">
    <name type="scientific">Garicola koreensis</name>
    <dbReference type="NCBI Taxonomy" id="1262554"/>
    <lineage>
        <taxon>Bacteria</taxon>
        <taxon>Bacillati</taxon>
        <taxon>Actinomycetota</taxon>
        <taxon>Actinomycetes</taxon>
        <taxon>Micrococcales</taxon>
        <taxon>Micrococcaceae</taxon>
        <taxon>Garicola</taxon>
    </lineage>
</organism>
<dbReference type="Pfam" id="PF00892">
    <property type="entry name" value="EamA"/>
    <property type="match status" value="1"/>
</dbReference>
<evidence type="ECO:0000313" key="9">
    <source>
        <dbReference type="EMBL" id="MBB3667110.1"/>
    </source>
</evidence>
<evidence type="ECO:0000256" key="2">
    <source>
        <dbReference type="ARBA" id="ARBA00007362"/>
    </source>
</evidence>
<dbReference type="RefSeq" id="WP_343064283.1">
    <property type="nucleotide sequence ID" value="NZ_BAABKR010000001.1"/>
</dbReference>
<comment type="similarity">
    <text evidence="2">Belongs to the EamA transporter family.</text>
</comment>
<evidence type="ECO:0000256" key="1">
    <source>
        <dbReference type="ARBA" id="ARBA00004141"/>
    </source>
</evidence>
<proteinExistence type="inferred from homology"/>
<feature type="transmembrane region" description="Helical" evidence="7">
    <location>
        <begin position="238"/>
        <end position="258"/>
    </location>
</feature>
<dbReference type="SUPFAM" id="SSF103481">
    <property type="entry name" value="Multidrug resistance efflux transporter EmrE"/>
    <property type="match status" value="2"/>
</dbReference>
<dbReference type="InterPro" id="IPR000620">
    <property type="entry name" value="EamA_dom"/>
</dbReference>
<keyword evidence="4 7" id="KW-1133">Transmembrane helix</keyword>
<feature type="transmembrane region" description="Helical" evidence="7">
    <location>
        <begin position="37"/>
        <end position="58"/>
    </location>
</feature>
<comment type="caution">
    <text evidence="9">The sequence shown here is derived from an EMBL/GenBank/DDBJ whole genome shotgun (WGS) entry which is preliminary data.</text>
</comment>
<evidence type="ECO:0000256" key="4">
    <source>
        <dbReference type="ARBA" id="ARBA00022989"/>
    </source>
</evidence>
<dbReference type="PANTHER" id="PTHR32322:SF2">
    <property type="entry name" value="EAMA DOMAIN-CONTAINING PROTEIN"/>
    <property type="match status" value="1"/>
</dbReference>
<feature type="transmembrane region" description="Helical" evidence="7">
    <location>
        <begin position="94"/>
        <end position="114"/>
    </location>
</feature>
<dbReference type="InterPro" id="IPR037185">
    <property type="entry name" value="EmrE-like"/>
</dbReference>
<feature type="domain" description="EamA" evidence="8">
    <location>
        <begin position="148"/>
        <end position="279"/>
    </location>
</feature>
<reference evidence="9 10" key="1">
    <citation type="submission" date="2020-08" db="EMBL/GenBank/DDBJ databases">
        <title>Sequencing the genomes of 1000 actinobacteria strains.</title>
        <authorList>
            <person name="Klenk H.-P."/>
        </authorList>
    </citation>
    <scope>NUCLEOTIDE SEQUENCE [LARGE SCALE GENOMIC DNA]</scope>
    <source>
        <strain evidence="9 10">DSM 28238</strain>
    </source>
</reference>
<evidence type="ECO:0000256" key="6">
    <source>
        <dbReference type="SAM" id="MobiDB-lite"/>
    </source>
</evidence>
<dbReference type="InterPro" id="IPR050638">
    <property type="entry name" value="AA-Vitamin_Transporters"/>
</dbReference>
<feature type="transmembrane region" description="Helical" evidence="7">
    <location>
        <begin position="177"/>
        <end position="202"/>
    </location>
</feature>
<evidence type="ECO:0000259" key="8">
    <source>
        <dbReference type="Pfam" id="PF00892"/>
    </source>
</evidence>
<feature type="transmembrane region" description="Helical" evidence="7">
    <location>
        <begin position="264"/>
        <end position="282"/>
    </location>
</feature>
<feature type="transmembrane region" description="Helical" evidence="7">
    <location>
        <begin position="147"/>
        <end position="165"/>
    </location>
</feature>
<protein>
    <submittedName>
        <fullName evidence="9">Inner membrane transporter RhtA</fullName>
    </submittedName>
</protein>
<dbReference type="GO" id="GO:0016020">
    <property type="term" value="C:membrane"/>
    <property type="evidence" value="ECO:0007669"/>
    <property type="project" value="UniProtKB-SubCell"/>
</dbReference>
<feature type="region of interest" description="Disordered" evidence="6">
    <location>
        <begin position="286"/>
        <end position="310"/>
    </location>
</feature>
<gene>
    <name evidence="9" type="ORF">FHX47_000703</name>
</gene>
<evidence type="ECO:0000256" key="3">
    <source>
        <dbReference type="ARBA" id="ARBA00022692"/>
    </source>
</evidence>
<evidence type="ECO:0000256" key="7">
    <source>
        <dbReference type="SAM" id="Phobius"/>
    </source>
</evidence>
<keyword evidence="3 7" id="KW-0812">Transmembrane</keyword>
<feature type="transmembrane region" description="Helical" evidence="7">
    <location>
        <begin position="208"/>
        <end position="226"/>
    </location>
</feature>
<evidence type="ECO:0000256" key="5">
    <source>
        <dbReference type="ARBA" id="ARBA00023136"/>
    </source>
</evidence>
<feature type="transmembrane region" description="Helical" evidence="7">
    <location>
        <begin position="70"/>
        <end position="88"/>
    </location>
</feature>
<evidence type="ECO:0000313" key="10">
    <source>
        <dbReference type="Proteomes" id="UP000547528"/>
    </source>
</evidence>
<feature type="compositionally biased region" description="Pro residues" evidence="6">
    <location>
        <begin position="301"/>
        <end position="310"/>
    </location>
</feature>
<dbReference type="Proteomes" id="UP000547528">
    <property type="component" value="Unassembled WGS sequence"/>
</dbReference>
<accession>A0A7W5TP72</accession>
<keyword evidence="10" id="KW-1185">Reference proteome</keyword>
<dbReference type="PANTHER" id="PTHR32322">
    <property type="entry name" value="INNER MEMBRANE TRANSPORTER"/>
    <property type="match status" value="1"/>
</dbReference>
<sequence>MSSPLQDKPGRGLAVIGTAAFSSQSGAAVGSQAFDTLTPVGVVAGRQLVAAVLMGAVVRPKFWRYTRSQWVPVVLLAVFFAGMNSFLYAAVDRIGLGMAVTIEFLGPLAVALYFSRGAGRGGRGIVCAVLALAGVVLLARPGPTSDFLGLAMALVAGVCWGGYIVTNRVVGKRVPGVEGTAVATMLSATGMLPVAAVIIWNMQPPPQAYLFAIIAGVLSTVVPYSLDLIVLRHISAMIFGLGTSLHPLFAALIGAVFLQEHIPIISWGGVVLVAAANALALIRPPDPEASDSSYSADHPDPGPAPHQEPR</sequence>
<name>A0A7W5TP72_9MICC</name>
<keyword evidence="5 7" id="KW-0472">Membrane</keyword>
<feature type="transmembrane region" description="Helical" evidence="7">
    <location>
        <begin position="121"/>
        <end position="141"/>
    </location>
</feature>